<dbReference type="AlphaFoldDB" id="A0A159Z2J5"/>
<keyword evidence="2" id="KW-1185">Reference proteome</keyword>
<protein>
    <submittedName>
        <fullName evidence="1">Uncharacterized protein</fullName>
    </submittedName>
</protein>
<evidence type="ECO:0000313" key="1">
    <source>
        <dbReference type="EMBL" id="AMY68324.1"/>
    </source>
</evidence>
<evidence type="ECO:0000313" key="2">
    <source>
        <dbReference type="Proteomes" id="UP000076128"/>
    </source>
</evidence>
<dbReference type="Proteomes" id="UP000076128">
    <property type="component" value="Chromosome"/>
</dbReference>
<reference evidence="1 2" key="1">
    <citation type="submission" date="2015-09" db="EMBL/GenBank/DDBJ databases">
        <title>Complete genome sequence of Defluviimonas alba cai42t isolated from an oilfield in Xinjiang.</title>
        <authorList>
            <person name="Geng S."/>
            <person name="Pan X."/>
            <person name="Wu X."/>
        </authorList>
    </citation>
    <scope>NUCLEOTIDE SEQUENCE [LARGE SCALE GENOMIC DNA]</scope>
    <source>
        <strain evidence="2">cai42</strain>
    </source>
</reference>
<accession>A0A159Z2J5</accession>
<sequence length="70" mass="7508">MTLVLRFVLCRAARCKAQLPSSTTACRAGHPDAARGMAPLADRAEALSMERPLPEAMLQNVAAGVREDEN</sequence>
<proteinExistence type="predicted"/>
<dbReference type="EMBL" id="CP012661">
    <property type="protein sequence ID" value="AMY68324.1"/>
    <property type="molecule type" value="Genomic_DNA"/>
</dbReference>
<organism evidence="1 2">
    <name type="scientific">Frigidibacter mobilis</name>
    <dbReference type="NCBI Taxonomy" id="1335048"/>
    <lineage>
        <taxon>Bacteria</taxon>
        <taxon>Pseudomonadati</taxon>
        <taxon>Pseudomonadota</taxon>
        <taxon>Alphaproteobacteria</taxon>
        <taxon>Rhodobacterales</taxon>
        <taxon>Paracoccaceae</taxon>
        <taxon>Frigidibacter</taxon>
    </lineage>
</organism>
<dbReference type="KEGG" id="daa:AKL17_1065"/>
<gene>
    <name evidence="1" type="ORF">AKL17_1065</name>
</gene>
<name>A0A159Z2J5_9RHOB</name>